<dbReference type="Pfam" id="PF02210">
    <property type="entry name" value="Laminin_G_2"/>
    <property type="match status" value="1"/>
</dbReference>
<evidence type="ECO:0000313" key="4">
    <source>
        <dbReference type="Proteomes" id="UP001152795"/>
    </source>
</evidence>
<proteinExistence type="predicted"/>
<dbReference type="SUPFAM" id="SSF49899">
    <property type="entry name" value="Concanavalin A-like lectins/glucanases"/>
    <property type="match status" value="1"/>
</dbReference>
<feature type="non-terminal residue" evidence="3">
    <location>
        <position position="1"/>
    </location>
</feature>
<dbReference type="InterPro" id="IPR013320">
    <property type="entry name" value="ConA-like_dom_sf"/>
</dbReference>
<dbReference type="Proteomes" id="UP001152795">
    <property type="component" value="Unassembled WGS sequence"/>
</dbReference>
<accession>A0A7D9J3N2</accession>
<dbReference type="PROSITE" id="PS50025">
    <property type="entry name" value="LAM_G_DOMAIN"/>
    <property type="match status" value="1"/>
</dbReference>
<dbReference type="Gene3D" id="2.60.120.200">
    <property type="match status" value="1"/>
</dbReference>
<feature type="compositionally biased region" description="Polar residues" evidence="2">
    <location>
        <begin position="156"/>
        <end position="170"/>
    </location>
</feature>
<evidence type="ECO:0000313" key="3">
    <source>
        <dbReference type="EMBL" id="CAB4021188.1"/>
    </source>
</evidence>
<sequence>PSNYGDFTLIEIKSSKLKVVVNFGSFVGPGTNYTATSSVEINDGKWHFVEYAKESNYFTLKVDMISTNVLLRSIGFRKMDYDDHSFLGEIAETPYKHDIKIQDFVWKVRWDTVNFVTGLFQTYEDYNAYFRVLPEYVLPIFNRKLPRTAQPLNYKITSSTPKPMSNTPTPSKHRCTEGPCSSKDESKFYVVIVLVNNCRGDVLVTTNVSGQLKIDHLKPTKTVVKSKRWKTKKWLSVSVVDATTNRTVDINGHSVIHLEPTIKKLISLKAPKMVDRSITRATTTPQTNTFSNPSRANDIQRKFPAERIVSTETDPVQPLTAEFEKFKDSFSATEGKGRQVIGQDANTDTG</sequence>
<dbReference type="EMBL" id="CACRXK020011312">
    <property type="protein sequence ID" value="CAB4021188.1"/>
    <property type="molecule type" value="Genomic_DNA"/>
</dbReference>
<evidence type="ECO:0000256" key="1">
    <source>
        <dbReference type="PROSITE-ProRule" id="PRU00122"/>
    </source>
</evidence>
<comment type="caution">
    <text evidence="1">Lacks conserved residue(s) required for the propagation of feature annotation.</text>
</comment>
<organism evidence="3 4">
    <name type="scientific">Paramuricea clavata</name>
    <name type="common">Red gorgonian</name>
    <name type="synonym">Violescent sea-whip</name>
    <dbReference type="NCBI Taxonomy" id="317549"/>
    <lineage>
        <taxon>Eukaryota</taxon>
        <taxon>Metazoa</taxon>
        <taxon>Cnidaria</taxon>
        <taxon>Anthozoa</taxon>
        <taxon>Octocorallia</taxon>
        <taxon>Malacalcyonacea</taxon>
        <taxon>Plexauridae</taxon>
        <taxon>Paramuricea</taxon>
    </lineage>
</organism>
<keyword evidence="4" id="KW-1185">Reference proteome</keyword>
<reference evidence="3" key="1">
    <citation type="submission" date="2020-04" db="EMBL/GenBank/DDBJ databases">
        <authorList>
            <person name="Alioto T."/>
            <person name="Alioto T."/>
            <person name="Gomez Garrido J."/>
        </authorList>
    </citation>
    <scope>NUCLEOTIDE SEQUENCE</scope>
    <source>
        <strain evidence="3">A484AB</strain>
    </source>
</reference>
<protein>
    <submittedName>
        <fullName evidence="3">Uncharacterized protein</fullName>
    </submittedName>
</protein>
<dbReference type="AlphaFoldDB" id="A0A7D9J3N2"/>
<name>A0A7D9J3N2_PARCT</name>
<evidence type="ECO:0000256" key="2">
    <source>
        <dbReference type="SAM" id="MobiDB-lite"/>
    </source>
</evidence>
<dbReference type="InterPro" id="IPR001791">
    <property type="entry name" value="Laminin_G"/>
</dbReference>
<feature type="region of interest" description="Disordered" evidence="2">
    <location>
        <begin position="156"/>
        <end position="178"/>
    </location>
</feature>
<comment type="caution">
    <text evidence="3">The sequence shown here is derived from an EMBL/GenBank/DDBJ whole genome shotgun (WGS) entry which is preliminary data.</text>
</comment>
<gene>
    <name evidence="3" type="ORF">PACLA_8A008204</name>
</gene>